<organism evidence="18 19">
    <name type="scientific">Saponaria officinalis</name>
    <name type="common">Common soapwort</name>
    <name type="synonym">Lychnis saponaria</name>
    <dbReference type="NCBI Taxonomy" id="3572"/>
    <lineage>
        <taxon>Eukaryota</taxon>
        <taxon>Viridiplantae</taxon>
        <taxon>Streptophyta</taxon>
        <taxon>Embryophyta</taxon>
        <taxon>Tracheophyta</taxon>
        <taxon>Spermatophyta</taxon>
        <taxon>Magnoliopsida</taxon>
        <taxon>eudicotyledons</taxon>
        <taxon>Gunneridae</taxon>
        <taxon>Pentapetalae</taxon>
        <taxon>Caryophyllales</taxon>
        <taxon>Caryophyllaceae</taxon>
        <taxon>Caryophylleae</taxon>
        <taxon>Saponaria</taxon>
    </lineage>
</organism>
<keyword evidence="12 16" id="KW-0472">Membrane</keyword>
<evidence type="ECO:0000256" key="1">
    <source>
        <dbReference type="ARBA" id="ARBA00000900"/>
    </source>
</evidence>
<evidence type="ECO:0000256" key="10">
    <source>
        <dbReference type="ARBA" id="ARBA00022833"/>
    </source>
</evidence>
<evidence type="ECO:0000256" key="5">
    <source>
        <dbReference type="ARBA" id="ARBA00022679"/>
    </source>
</evidence>
<dbReference type="Pfam" id="PF13639">
    <property type="entry name" value="zf-RING_2"/>
    <property type="match status" value="1"/>
</dbReference>
<reference evidence="18" key="1">
    <citation type="submission" date="2024-03" db="EMBL/GenBank/DDBJ databases">
        <title>WGS assembly of Saponaria officinalis var. Norfolk2.</title>
        <authorList>
            <person name="Jenkins J."/>
            <person name="Shu S."/>
            <person name="Grimwood J."/>
            <person name="Barry K."/>
            <person name="Goodstein D."/>
            <person name="Schmutz J."/>
            <person name="Leebens-Mack J."/>
            <person name="Osbourn A."/>
        </authorList>
    </citation>
    <scope>NUCLEOTIDE SEQUENCE [LARGE SCALE GENOMIC DNA]</scope>
    <source>
        <strain evidence="18">JIC</strain>
    </source>
</reference>
<dbReference type="Proteomes" id="UP001443914">
    <property type="component" value="Unassembled WGS sequence"/>
</dbReference>
<sequence>MAITLHRKLFSHFTSTPTNNETTFPCSKFCDPTCDNFEDCYTFPDSGYPLPPLPPPLPPISIVVSSDTTTSQGVHISPLVIIIVIVLASLFLLISYYTIVIKYCTCWGRGHDHDPDQSSRPVSGLDDGQQTDSLIHENENHDPVIDHPIWLISTIGLHQSVINAITMLRYKKGDGLIDGTDCSVCLSEFQEGETLRLLPKCKHAFHIDCIDTWLRSHINCPLCRAGIVANSGRPSLGSNEASFGHSRRVEFNPIVDSDSSDVELGRSQLGNSSEVEYRDVNNNNHNNINNIINDNVDQNDQNKIGVELNSIVRRSFSMDFFRGSNTRNVGAPHFQRNDSNSSSTQVMDSTSSSRPQPLRHHTMKRSYSWSERVFWSSRNQNNDNRDICP</sequence>
<keyword evidence="9" id="KW-0833">Ubl conjugation pathway</keyword>
<evidence type="ECO:0000256" key="3">
    <source>
        <dbReference type="ARBA" id="ARBA00004906"/>
    </source>
</evidence>
<keyword evidence="6 16" id="KW-0812">Transmembrane</keyword>
<feature type="domain" description="RING-type" evidence="17">
    <location>
        <begin position="182"/>
        <end position="224"/>
    </location>
</feature>
<evidence type="ECO:0000256" key="8">
    <source>
        <dbReference type="ARBA" id="ARBA00022771"/>
    </source>
</evidence>
<comment type="similarity">
    <text evidence="13">Belongs to the RING-type zinc finger family. ATL subfamily.</text>
</comment>
<keyword evidence="10" id="KW-0862">Zinc</keyword>
<dbReference type="SUPFAM" id="SSF57850">
    <property type="entry name" value="RING/U-box"/>
    <property type="match status" value="1"/>
</dbReference>
<dbReference type="FunFam" id="3.30.40.10:FF:000233">
    <property type="entry name" value="RING-H2 finger protein ATL54"/>
    <property type="match status" value="1"/>
</dbReference>
<evidence type="ECO:0000259" key="17">
    <source>
        <dbReference type="PROSITE" id="PS50089"/>
    </source>
</evidence>
<evidence type="ECO:0000256" key="2">
    <source>
        <dbReference type="ARBA" id="ARBA00004167"/>
    </source>
</evidence>
<dbReference type="GO" id="GO:0008270">
    <property type="term" value="F:zinc ion binding"/>
    <property type="evidence" value="ECO:0007669"/>
    <property type="project" value="UniProtKB-KW"/>
</dbReference>
<accession>A0AAW1NHY8</accession>
<keyword evidence="19" id="KW-1185">Reference proteome</keyword>
<evidence type="ECO:0000256" key="13">
    <source>
        <dbReference type="ARBA" id="ARBA00024209"/>
    </source>
</evidence>
<evidence type="ECO:0000256" key="7">
    <source>
        <dbReference type="ARBA" id="ARBA00022723"/>
    </source>
</evidence>
<evidence type="ECO:0000256" key="4">
    <source>
        <dbReference type="ARBA" id="ARBA00012483"/>
    </source>
</evidence>
<comment type="caution">
    <text evidence="18">The sequence shown here is derived from an EMBL/GenBank/DDBJ whole genome shotgun (WGS) entry which is preliminary data.</text>
</comment>
<evidence type="ECO:0000313" key="19">
    <source>
        <dbReference type="Proteomes" id="UP001443914"/>
    </source>
</evidence>
<dbReference type="SMART" id="SM00184">
    <property type="entry name" value="RING"/>
    <property type="match status" value="1"/>
</dbReference>
<evidence type="ECO:0000256" key="12">
    <source>
        <dbReference type="ARBA" id="ARBA00023136"/>
    </source>
</evidence>
<gene>
    <name evidence="18" type="ORF">RND81_01G176700</name>
</gene>
<dbReference type="PANTHER" id="PTHR46913">
    <property type="entry name" value="RING-H2 FINGER PROTEIN ATL16"/>
    <property type="match status" value="1"/>
</dbReference>
<evidence type="ECO:0000313" key="18">
    <source>
        <dbReference type="EMBL" id="KAK9757649.1"/>
    </source>
</evidence>
<comment type="catalytic activity">
    <reaction evidence="1">
        <text>S-ubiquitinyl-[E2 ubiquitin-conjugating enzyme]-L-cysteine + [acceptor protein]-L-lysine = [E2 ubiquitin-conjugating enzyme]-L-cysteine + N(6)-ubiquitinyl-[acceptor protein]-L-lysine.</text>
        <dbReference type="EC" id="2.3.2.27"/>
    </reaction>
</comment>
<keyword evidence="8 14" id="KW-0863">Zinc-finger</keyword>
<dbReference type="InterPro" id="IPR001841">
    <property type="entry name" value="Znf_RING"/>
</dbReference>
<dbReference type="GO" id="GO:0016567">
    <property type="term" value="P:protein ubiquitination"/>
    <property type="evidence" value="ECO:0007669"/>
    <property type="project" value="InterPro"/>
</dbReference>
<evidence type="ECO:0000256" key="14">
    <source>
        <dbReference type="PROSITE-ProRule" id="PRU00175"/>
    </source>
</evidence>
<feature type="region of interest" description="Disordered" evidence="15">
    <location>
        <begin position="112"/>
        <end position="133"/>
    </location>
</feature>
<evidence type="ECO:0000256" key="9">
    <source>
        <dbReference type="ARBA" id="ARBA00022786"/>
    </source>
</evidence>
<keyword evidence="5" id="KW-0808">Transferase</keyword>
<dbReference type="CDD" id="cd16461">
    <property type="entry name" value="RING-H2_EL5-like"/>
    <property type="match status" value="1"/>
</dbReference>
<proteinExistence type="inferred from homology"/>
<name>A0AAW1NHY8_SAPOF</name>
<keyword evidence="7" id="KW-0479">Metal-binding</keyword>
<keyword evidence="11 16" id="KW-1133">Transmembrane helix</keyword>
<dbReference type="GO" id="GO:0016020">
    <property type="term" value="C:membrane"/>
    <property type="evidence" value="ECO:0007669"/>
    <property type="project" value="UniProtKB-SubCell"/>
</dbReference>
<dbReference type="Gene3D" id="3.30.40.10">
    <property type="entry name" value="Zinc/RING finger domain, C3HC4 (zinc finger)"/>
    <property type="match status" value="1"/>
</dbReference>
<evidence type="ECO:0000256" key="11">
    <source>
        <dbReference type="ARBA" id="ARBA00022989"/>
    </source>
</evidence>
<feature type="compositionally biased region" description="Low complexity" evidence="15">
    <location>
        <begin position="339"/>
        <end position="353"/>
    </location>
</feature>
<dbReference type="AlphaFoldDB" id="A0AAW1NHY8"/>
<evidence type="ECO:0000256" key="6">
    <source>
        <dbReference type="ARBA" id="ARBA00022692"/>
    </source>
</evidence>
<dbReference type="EC" id="2.3.2.27" evidence="4"/>
<feature type="transmembrane region" description="Helical" evidence="16">
    <location>
        <begin position="79"/>
        <end position="99"/>
    </location>
</feature>
<evidence type="ECO:0000256" key="16">
    <source>
        <dbReference type="SAM" id="Phobius"/>
    </source>
</evidence>
<dbReference type="EMBL" id="JBDFQZ010000001">
    <property type="protein sequence ID" value="KAK9757649.1"/>
    <property type="molecule type" value="Genomic_DNA"/>
</dbReference>
<dbReference type="InterPro" id="IPR044600">
    <property type="entry name" value="ATL1/ATL16-like"/>
</dbReference>
<dbReference type="PROSITE" id="PS50089">
    <property type="entry name" value="ZF_RING_2"/>
    <property type="match status" value="1"/>
</dbReference>
<feature type="region of interest" description="Disordered" evidence="15">
    <location>
        <begin position="326"/>
        <end position="363"/>
    </location>
</feature>
<dbReference type="PANTHER" id="PTHR46913:SF19">
    <property type="entry name" value="RING-TYPE E3 UBIQUITIN TRANSFERASE"/>
    <property type="match status" value="1"/>
</dbReference>
<dbReference type="InterPro" id="IPR013083">
    <property type="entry name" value="Znf_RING/FYVE/PHD"/>
</dbReference>
<comment type="subcellular location">
    <subcellularLocation>
        <location evidence="2">Membrane</location>
        <topology evidence="2">Single-pass membrane protein</topology>
    </subcellularLocation>
</comment>
<evidence type="ECO:0000256" key="15">
    <source>
        <dbReference type="SAM" id="MobiDB-lite"/>
    </source>
</evidence>
<dbReference type="GO" id="GO:0061630">
    <property type="term" value="F:ubiquitin protein ligase activity"/>
    <property type="evidence" value="ECO:0007669"/>
    <property type="project" value="UniProtKB-EC"/>
</dbReference>
<protein>
    <recommendedName>
        <fullName evidence="4">RING-type E3 ubiquitin transferase</fullName>
        <ecNumber evidence="4">2.3.2.27</ecNumber>
    </recommendedName>
</protein>
<comment type="pathway">
    <text evidence="3">Protein modification; protein ubiquitination.</text>
</comment>